<dbReference type="PANTHER" id="PTHR10513">
    <property type="entry name" value="DEOXYNUCLEOSIDE KINASE"/>
    <property type="match status" value="1"/>
</dbReference>
<dbReference type="InterPro" id="IPR050566">
    <property type="entry name" value="Deoxyribonucleoside_kinase"/>
</dbReference>
<sequence>MEVFSENGIHDNLEDNLYVGGVGCCGEVWVDHLTREGTLLLEQLLDVAGGAVHILVRTCNSYMGAIFSYQVQTLPDKASLHLEACFYNACGPDSCPQHIPRSRDKLIRTDTLHVLKVEISDMPTYLEREQFIEGEAIVVDNLHLLDQRALPTLCRPWNNKHGPILNKGNSRCLSHAVLVATPFYLAYTKAVKPEYSRGQYSRVILARVHLGAVLTCYSSASTSGGSTHPQQEVPDLSHTRESLVRATPGCSQLSHTRESLVRATLGCSQLSHTRMFPVEPHQRVPGLSHTRMFPIEPHQRVPVPATPGCSQLSHARESLVRATPGCSQLSHTRESLVFILFEKCKIIPSSRILTTFSSCFAQVWICLSMSSLRARAFSSSWSRLRQEPIVTLRHANHFLCYDCKQLTDGATKVHSQSTNALCWIAFGVLQEDNIQIPLKPGREYTVSIEGNIGCGKTTLLEYFKSSKVVEMLERSLFSTKHCFVENDFRNGTINGLEYAILNEWFNYLTEMPRTGIDLIVYLRADPKVCFDRIKRRSRKEEAGVPYKLIDDLHNLHEEWLVQQICGKLPAPVLVLDANNEYNKMTEIYEEKRHEILCGIKA</sequence>
<accession>A0ABY7DKR3</accession>
<dbReference type="Gene3D" id="3.40.50.300">
    <property type="entry name" value="P-loop containing nucleotide triphosphate hydrolases"/>
    <property type="match status" value="2"/>
</dbReference>
<dbReference type="InterPro" id="IPR027417">
    <property type="entry name" value="P-loop_NTPase"/>
</dbReference>
<evidence type="ECO:0000313" key="3">
    <source>
        <dbReference type="Proteomes" id="UP001164746"/>
    </source>
</evidence>
<dbReference type="InterPro" id="IPR031314">
    <property type="entry name" value="DNK_dom"/>
</dbReference>
<reference evidence="2" key="1">
    <citation type="submission" date="2022-11" db="EMBL/GenBank/DDBJ databases">
        <title>Centuries of genome instability and evolution in soft-shell clam transmissible cancer (bioRxiv).</title>
        <authorList>
            <person name="Hart S.F.M."/>
            <person name="Yonemitsu M.A."/>
            <person name="Giersch R.M."/>
            <person name="Beal B.F."/>
            <person name="Arriagada G."/>
            <person name="Davis B.W."/>
            <person name="Ostrander E.A."/>
            <person name="Goff S.P."/>
            <person name="Metzger M.J."/>
        </authorList>
    </citation>
    <scope>NUCLEOTIDE SEQUENCE</scope>
    <source>
        <strain evidence="2">MELC-2E11</strain>
        <tissue evidence="2">Siphon/mantle</tissue>
    </source>
</reference>
<keyword evidence="3" id="KW-1185">Reference proteome</keyword>
<gene>
    <name evidence="2" type="ORF">MAR_029982</name>
</gene>
<name>A0ABY7DKR3_MYAAR</name>
<proteinExistence type="predicted"/>
<dbReference type="SUPFAM" id="SSF52540">
    <property type="entry name" value="P-loop containing nucleoside triphosphate hydrolases"/>
    <property type="match status" value="1"/>
</dbReference>
<dbReference type="EMBL" id="CP111013">
    <property type="protein sequence ID" value="WAQ97292.1"/>
    <property type="molecule type" value="Genomic_DNA"/>
</dbReference>
<evidence type="ECO:0000313" key="2">
    <source>
        <dbReference type="EMBL" id="WAQ97292.1"/>
    </source>
</evidence>
<dbReference type="PANTHER" id="PTHR10513:SF24">
    <property type="entry name" value="THYMIDINE KINASE 2, MITOCHONDRIAL"/>
    <property type="match status" value="1"/>
</dbReference>
<protein>
    <submittedName>
        <fullName evidence="2">KITM-like protein</fullName>
    </submittedName>
</protein>
<organism evidence="2 3">
    <name type="scientific">Mya arenaria</name>
    <name type="common">Soft-shell clam</name>
    <dbReference type="NCBI Taxonomy" id="6604"/>
    <lineage>
        <taxon>Eukaryota</taxon>
        <taxon>Metazoa</taxon>
        <taxon>Spiralia</taxon>
        <taxon>Lophotrochozoa</taxon>
        <taxon>Mollusca</taxon>
        <taxon>Bivalvia</taxon>
        <taxon>Autobranchia</taxon>
        <taxon>Heteroconchia</taxon>
        <taxon>Euheterodonta</taxon>
        <taxon>Imparidentia</taxon>
        <taxon>Neoheterodontei</taxon>
        <taxon>Myida</taxon>
        <taxon>Myoidea</taxon>
        <taxon>Myidae</taxon>
        <taxon>Mya</taxon>
    </lineage>
</organism>
<evidence type="ECO:0000259" key="1">
    <source>
        <dbReference type="Pfam" id="PF01712"/>
    </source>
</evidence>
<feature type="domain" description="Deoxynucleoside kinase" evidence="1">
    <location>
        <begin position="466"/>
        <end position="585"/>
    </location>
</feature>
<dbReference type="Proteomes" id="UP001164746">
    <property type="component" value="Chromosome 2"/>
</dbReference>
<dbReference type="Pfam" id="PF01712">
    <property type="entry name" value="dNK"/>
    <property type="match status" value="1"/>
</dbReference>